<accession>D3VQM5</accession>
<dbReference type="eggNOG" id="ENOG5030N0Q">
    <property type="taxonomic scope" value="Bacteria"/>
</dbReference>
<evidence type="ECO:0000313" key="1">
    <source>
        <dbReference type="EMBL" id="CBH40620.1"/>
    </source>
</evidence>
<reference evidence="2" key="1">
    <citation type="journal article" date="2010" name="BMC Genomics">
        <title>Comparative genomic and proteomic analyses of two Mycoplasma agalactiae strains: clues to the macro- and micro-events that are shaping mycoplasma diversity.</title>
        <authorList>
            <person name="Nouvel L.X."/>
            <person name="Sirand-Pugnet P."/>
            <person name="Marenda M.S."/>
            <person name="Sagne E."/>
            <person name="Barbe V."/>
            <person name="Mangenot S."/>
            <person name="Schenowitz C."/>
            <person name="Jacob D."/>
            <person name="Barre A."/>
            <person name="Claverol S."/>
            <person name="Blanchard A."/>
            <person name="Citti C."/>
        </authorList>
    </citation>
    <scope>NUCLEOTIDE SEQUENCE [LARGE SCALE GENOMIC DNA]</scope>
    <source>
        <strain evidence="2">5632</strain>
    </source>
</reference>
<dbReference type="OrthoDB" id="399186at2"/>
<sequence>MQNESKIEESKIEVLPVLKPISLFPEFIEKIDGENKLKSNVITLVAIDNNDVYFVAGLLEENNDISNENIINIDTEDGILENGKSAKVLLAKAIDLSVIYKMNYDELIPKIQTSWEDMARLPYVSLKDQLKIVNWVTANLANQGSVPKLVVIRKKRREEGSKINGAVV</sequence>
<protein>
    <submittedName>
        <fullName evidence="1">Uncharacterized protein</fullName>
    </submittedName>
</protein>
<name>D3VQM5_MYCAA</name>
<dbReference type="EMBL" id="FP671138">
    <property type="protein sequence ID" value="CBH40620.1"/>
    <property type="molecule type" value="Genomic_DNA"/>
</dbReference>
<organism evidence="1 2">
    <name type="scientific">Mycoplasmopsis agalactiae</name>
    <name type="common">Mycoplasma agalactiae</name>
    <dbReference type="NCBI Taxonomy" id="2110"/>
    <lineage>
        <taxon>Bacteria</taxon>
        <taxon>Bacillati</taxon>
        <taxon>Mycoplasmatota</taxon>
        <taxon>Mycoplasmoidales</taxon>
        <taxon>Metamycoplasmataceae</taxon>
        <taxon>Mycoplasmopsis</taxon>
    </lineage>
</organism>
<dbReference type="AlphaFoldDB" id="D3VQM5"/>
<gene>
    <name evidence="1" type="ordered locus">MAGa4070</name>
</gene>
<dbReference type="RefSeq" id="WP_013022026.1">
    <property type="nucleotide sequence ID" value="NC_013948.1"/>
</dbReference>
<dbReference type="Proteomes" id="UP000006902">
    <property type="component" value="Chromosome"/>
</dbReference>
<dbReference type="KEGG" id="mal:MAGa4070"/>
<proteinExistence type="predicted"/>
<evidence type="ECO:0000313" key="2">
    <source>
        <dbReference type="Proteomes" id="UP000006902"/>
    </source>
</evidence>